<feature type="transmembrane region" description="Helical" evidence="7">
    <location>
        <begin position="157"/>
        <end position="174"/>
    </location>
</feature>
<feature type="transmembrane region" description="Helical" evidence="7">
    <location>
        <begin position="58"/>
        <end position="77"/>
    </location>
</feature>
<reference evidence="9 10" key="1">
    <citation type="submission" date="2013-11" db="EMBL/GenBank/DDBJ databases">
        <title>Complete genome sequence of Clostridum sp. M2/40.</title>
        <authorList>
            <person name="Wibberg D."/>
            <person name="Puehler A."/>
            <person name="Schlueter A."/>
        </authorList>
    </citation>
    <scope>NUCLEOTIDE SEQUENCE [LARGE SCALE GENOMIC DNA]</scope>
    <source>
        <strain evidence="10">M2/40</strain>
    </source>
</reference>
<feature type="transmembrane region" description="Helical" evidence="7">
    <location>
        <begin position="401"/>
        <end position="422"/>
    </location>
</feature>
<dbReference type="InterPro" id="IPR020846">
    <property type="entry name" value="MFS_dom"/>
</dbReference>
<feature type="transmembrane region" description="Helical" evidence="7">
    <location>
        <begin position="212"/>
        <end position="234"/>
    </location>
</feature>
<evidence type="ECO:0000256" key="7">
    <source>
        <dbReference type="SAM" id="Phobius"/>
    </source>
</evidence>
<dbReference type="InterPro" id="IPR036259">
    <property type="entry name" value="MFS_trans_sf"/>
</dbReference>
<dbReference type="NCBIfam" id="TIGR00711">
    <property type="entry name" value="efflux_EmrB"/>
    <property type="match status" value="1"/>
</dbReference>
<keyword evidence="4 7" id="KW-0812">Transmembrane</keyword>
<dbReference type="STRING" id="1216932.CM240_1744"/>
<feature type="transmembrane region" description="Helical" evidence="7">
    <location>
        <begin position="434"/>
        <end position="461"/>
    </location>
</feature>
<keyword evidence="2" id="KW-0813">Transport</keyword>
<dbReference type="PRINTS" id="PR01036">
    <property type="entry name" value="TCRTETB"/>
</dbReference>
<protein>
    <submittedName>
        <fullName evidence="9">Drug resistance transporter, EmrB/QacA subfamily</fullName>
    </submittedName>
</protein>
<evidence type="ECO:0000256" key="2">
    <source>
        <dbReference type="ARBA" id="ARBA00022448"/>
    </source>
</evidence>
<dbReference type="PANTHER" id="PTHR42718:SF43">
    <property type="entry name" value="LINCOMYCIN RESISTANCE PROTEIN LMRB"/>
    <property type="match status" value="1"/>
</dbReference>
<sequence length="511" mass="55142">MKNISNLIYNTNITSSSNNVNPVVRELLVFFTVIKKEDLFVESIEKSVAKEEKNNTKIILAVLVFSAFIGVFNETILNVALNTLMDEMGVTAATIQWIVTAYMIVVSVMVPITAFLIQSFKTKKLYLGAMTFLLIGTISAACSKSFFMLLISRMVQAVGTGMLIPIMMNTILMVTPTEKQGSVMGVGLSAVQLGPALGPTVSGYLLQYFSWHALFVMLIPFIALCMICGYIYLINVSELTKPKLDILSIILSTLGVGGIIYGLSTFSSGENIIFTIVVFFIGIISLAVFCVRQISLKEPMIEIRTFKYSLFSIGVILVMISMMTIFTMNVMLPIFLQGALKTTTFLSALVLLPATLCNGFVSLIGGRLYDKIGSRVLIPTGFAIITLALFILSGVGIETGLLKIIITYAIVCVGIGCSLSISQISSLNILPKEYYIHGVAISNTLQQVSAAIGSAVFIGIMSSAQNKSLLALKTVEGSVAVGFRTSVLALDAVALIGLCLAIIMSIKNKKK</sequence>
<feature type="transmembrane region" description="Helical" evidence="7">
    <location>
        <begin position="272"/>
        <end position="291"/>
    </location>
</feature>
<keyword evidence="3" id="KW-1003">Cell membrane</keyword>
<feature type="transmembrane region" description="Helical" evidence="7">
    <location>
        <begin position="344"/>
        <end position="364"/>
    </location>
</feature>
<dbReference type="KEGG" id="clt:CM240_1744"/>
<feature type="transmembrane region" description="Helical" evidence="7">
    <location>
        <begin position="97"/>
        <end position="117"/>
    </location>
</feature>
<evidence type="ECO:0000256" key="1">
    <source>
        <dbReference type="ARBA" id="ARBA00004651"/>
    </source>
</evidence>
<feature type="transmembrane region" description="Helical" evidence="7">
    <location>
        <begin position="186"/>
        <end position="206"/>
    </location>
</feature>
<dbReference type="PATRIC" id="fig|1216932.3.peg.1738"/>
<dbReference type="Proteomes" id="UP000019426">
    <property type="component" value="Chromosome M2/40_rep1"/>
</dbReference>
<dbReference type="Gene3D" id="1.20.1720.10">
    <property type="entry name" value="Multidrug resistance protein D"/>
    <property type="match status" value="1"/>
</dbReference>
<keyword evidence="5 7" id="KW-1133">Transmembrane helix</keyword>
<evidence type="ECO:0000256" key="6">
    <source>
        <dbReference type="ARBA" id="ARBA00023136"/>
    </source>
</evidence>
<dbReference type="PANTHER" id="PTHR42718">
    <property type="entry name" value="MAJOR FACILITATOR SUPERFAMILY MULTIDRUG TRANSPORTER MFSC"/>
    <property type="match status" value="1"/>
</dbReference>
<organism evidence="9 10">
    <name type="scientific">Clostridium bornimense</name>
    <dbReference type="NCBI Taxonomy" id="1216932"/>
    <lineage>
        <taxon>Bacteria</taxon>
        <taxon>Bacillati</taxon>
        <taxon>Bacillota</taxon>
        <taxon>Clostridia</taxon>
        <taxon>Eubacteriales</taxon>
        <taxon>Clostridiaceae</taxon>
        <taxon>Clostridium</taxon>
    </lineage>
</organism>
<dbReference type="AlphaFoldDB" id="W6S3L2"/>
<evidence type="ECO:0000313" key="9">
    <source>
        <dbReference type="EMBL" id="CDM68902.1"/>
    </source>
</evidence>
<evidence type="ECO:0000256" key="5">
    <source>
        <dbReference type="ARBA" id="ARBA00022989"/>
    </source>
</evidence>
<keyword evidence="10" id="KW-1185">Reference proteome</keyword>
<evidence type="ECO:0000313" key="10">
    <source>
        <dbReference type="Proteomes" id="UP000019426"/>
    </source>
</evidence>
<feature type="domain" description="Major facilitator superfamily (MFS) profile" evidence="8">
    <location>
        <begin position="59"/>
        <end position="509"/>
    </location>
</feature>
<feature type="transmembrane region" description="Helical" evidence="7">
    <location>
        <begin position="481"/>
        <end position="506"/>
    </location>
</feature>
<dbReference type="PROSITE" id="PS50850">
    <property type="entry name" value="MFS"/>
    <property type="match status" value="1"/>
</dbReference>
<dbReference type="GO" id="GO:0005886">
    <property type="term" value="C:plasma membrane"/>
    <property type="evidence" value="ECO:0007669"/>
    <property type="project" value="UniProtKB-SubCell"/>
</dbReference>
<evidence type="ECO:0000256" key="4">
    <source>
        <dbReference type="ARBA" id="ARBA00022692"/>
    </source>
</evidence>
<dbReference type="SUPFAM" id="SSF103473">
    <property type="entry name" value="MFS general substrate transporter"/>
    <property type="match status" value="1"/>
</dbReference>
<comment type="subcellular location">
    <subcellularLocation>
        <location evidence="1">Cell membrane</location>
        <topology evidence="1">Multi-pass membrane protein</topology>
    </subcellularLocation>
</comment>
<keyword evidence="6 7" id="KW-0472">Membrane</keyword>
<evidence type="ECO:0000256" key="3">
    <source>
        <dbReference type="ARBA" id="ARBA00022475"/>
    </source>
</evidence>
<dbReference type="eggNOG" id="COG2814">
    <property type="taxonomic scope" value="Bacteria"/>
</dbReference>
<evidence type="ECO:0000259" key="8">
    <source>
        <dbReference type="PROSITE" id="PS50850"/>
    </source>
</evidence>
<dbReference type="InterPro" id="IPR004638">
    <property type="entry name" value="EmrB-like"/>
</dbReference>
<gene>
    <name evidence="9" type="ORF">CM240_1744</name>
</gene>
<feature type="transmembrane region" description="Helical" evidence="7">
    <location>
        <begin position="246"/>
        <end position="266"/>
    </location>
</feature>
<dbReference type="Pfam" id="PF07690">
    <property type="entry name" value="MFS_1"/>
    <property type="match status" value="1"/>
</dbReference>
<name>W6S3L2_9CLOT</name>
<feature type="transmembrane region" description="Helical" evidence="7">
    <location>
        <begin position="376"/>
        <end position="395"/>
    </location>
</feature>
<dbReference type="EMBL" id="HG917868">
    <property type="protein sequence ID" value="CDM68902.1"/>
    <property type="molecule type" value="Genomic_DNA"/>
</dbReference>
<accession>W6S3L2</accession>
<feature type="transmembrane region" description="Helical" evidence="7">
    <location>
        <begin position="129"/>
        <end position="151"/>
    </location>
</feature>
<dbReference type="InterPro" id="IPR011701">
    <property type="entry name" value="MFS"/>
</dbReference>
<proteinExistence type="predicted"/>
<feature type="transmembrane region" description="Helical" evidence="7">
    <location>
        <begin position="311"/>
        <end position="332"/>
    </location>
</feature>
<dbReference type="GO" id="GO:0022857">
    <property type="term" value="F:transmembrane transporter activity"/>
    <property type="evidence" value="ECO:0007669"/>
    <property type="project" value="InterPro"/>
</dbReference>
<dbReference type="Gene3D" id="1.20.1250.20">
    <property type="entry name" value="MFS general substrate transporter like domains"/>
    <property type="match status" value="1"/>
</dbReference>
<dbReference type="HOGENOM" id="CLU_000960_28_0_9"/>